<accession>A0A0A9EXJ4</accession>
<protein>
    <submittedName>
        <fullName evidence="1">Uncharacterized protein</fullName>
    </submittedName>
</protein>
<reference evidence="1" key="1">
    <citation type="submission" date="2014-09" db="EMBL/GenBank/DDBJ databases">
        <authorList>
            <person name="Magalhaes I.L.F."/>
            <person name="Oliveira U."/>
            <person name="Santos F.R."/>
            <person name="Vidigal T.H.D.A."/>
            <person name="Brescovit A.D."/>
            <person name="Santos A.J."/>
        </authorList>
    </citation>
    <scope>NUCLEOTIDE SEQUENCE</scope>
    <source>
        <tissue evidence="1">Shoot tissue taken approximately 20 cm above the soil surface</tissue>
    </source>
</reference>
<dbReference type="EMBL" id="GBRH01197133">
    <property type="protein sequence ID" value="JAE00763.1"/>
    <property type="molecule type" value="Transcribed_RNA"/>
</dbReference>
<proteinExistence type="predicted"/>
<evidence type="ECO:0000313" key="1">
    <source>
        <dbReference type="EMBL" id="JAE00763.1"/>
    </source>
</evidence>
<organism evidence="1">
    <name type="scientific">Arundo donax</name>
    <name type="common">Giant reed</name>
    <name type="synonym">Donax arundinaceus</name>
    <dbReference type="NCBI Taxonomy" id="35708"/>
    <lineage>
        <taxon>Eukaryota</taxon>
        <taxon>Viridiplantae</taxon>
        <taxon>Streptophyta</taxon>
        <taxon>Embryophyta</taxon>
        <taxon>Tracheophyta</taxon>
        <taxon>Spermatophyta</taxon>
        <taxon>Magnoliopsida</taxon>
        <taxon>Liliopsida</taxon>
        <taxon>Poales</taxon>
        <taxon>Poaceae</taxon>
        <taxon>PACMAD clade</taxon>
        <taxon>Arundinoideae</taxon>
        <taxon>Arundineae</taxon>
        <taxon>Arundo</taxon>
    </lineage>
</organism>
<sequence length="21" mass="2459">MSICTLSVIFYYLVQLCLHVL</sequence>
<name>A0A0A9EXJ4_ARUDO</name>
<dbReference type="AlphaFoldDB" id="A0A0A9EXJ4"/>
<reference evidence="1" key="2">
    <citation type="journal article" date="2015" name="Data Brief">
        <title>Shoot transcriptome of the giant reed, Arundo donax.</title>
        <authorList>
            <person name="Barrero R.A."/>
            <person name="Guerrero F.D."/>
            <person name="Moolhuijzen P."/>
            <person name="Goolsby J.A."/>
            <person name="Tidwell J."/>
            <person name="Bellgard S.E."/>
            <person name="Bellgard M.I."/>
        </authorList>
    </citation>
    <scope>NUCLEOTIDE SEQUENCE</scope>
    <source>
        <tissue evidence="1">Shoot tissue taken approximately 20 cm above the soil surface</tissue>
    </source>
</reference>